<organism evidence="5 6">
    <name type="scientific">Lactuca saligna</name>
    <name type="common">Willowleaf lettuce</name>
    <dbReference type="NCBI Taxonomy" id="75948"/>
    <lineage>
        <taxon>Eukaryota</taxon>
        <taxon>Viridiplantae</taxon>
        <taxon>Streptophyta</taxon>
        <taxon>Embryophyta</taxon>
        <taxon>Tracheophyta</taxon>
        <taxon>Spermatophyta</taxon>
        <taxon>Magnoliopsida</taxon>
        <taxon>eudicotyledons</taxon>
        <taxon>Gunneridae</taxon>
        <taxon>Pentapetalae</taxon>
        <taxon>asterids</taxon>
        <taxon>campanulids</taxon>
        <taxon>Asterales</taxon>
        <taxon>Asteraceae</taxon>
        <taxon>Cichorioideae</taxon>
        <taxon>Cichorieae</taxon>
        <taxon>Lactucinae</taxon>
        <taxon>Lactuca</taxon>
    </lineage>
</organism>
<gene>
    <name evidence="5" type="ORF">LSALG_LOCUS25052</name>
</gene>
<proteinExistence type="predicted"/>
<sequence length="149" mass="16851">MSSFSPTTLAHLFPPVTLGSPHLIEDYNDCSTLQALSMIMVDKICQQISTTTLTINNSITFSTPFATFTFTASANFEVKFPQESRSDAYEPIQFTYLFALYVELSPGIWGLLIPGFYFVSANAQVITCHQAWWTAAQYTRWQTNDMEDF</sequence>
<evidence type="ECO:0000256" key="1">
    <source>
        <dbReference type="ARBA" id="ARBA00004474"/>
    </source>
</evidence>
<evidence type="ECO:0000256" key="2">
    <source>
        <dbReference type="ARBA" id="ARBA00022640"/>
    </source>
</evidence>
<evidence type="ECO:0000313" key="5">
    <source>
        <dbReference type="EMBL" id="CAI9285589.1"/>
    </source>
</evidence>
<dbReference type="EMBL" id="OX465081">
    <property type="protein sequence ID" value="CAI9285589.1"/>
    <property type="molecule type" value="Genomic_DNA"/>
</dbReference>
<keyword evidence="3" id="KW-0809">Transit peptide</keyword>
<evidence type="ECO:0000313" key="6">
    <source>
        <dbReference type="Proteomes" id="UP001177003"/>
    </source>
</evidence>
<accession>A0AA35Z4M5</accession>
<dbReference type="Pfam" id="PF04755">
    <property type="entry name" value="PAP_fibrillin"/>
    <property type="match status" value="1"/>
</dbReference>
<dbReference type="GO" id="GO:0009536">
    <property type="term" value="C:plastid"/>
    <property type="evidence" value="ECO:0007669"/>
    <property type="project" value="UniProtKB-SubCell"/>
</dbReference>
<dbReference type="InterPro" id="IPR006843">
    <property type="entry name" value="PAP/fibrillin_dom"/>
</dbReference>
<keyword evidence="2" id="KW-0934">Plastid</keyword>
<dbReference type="AlphaFoldDB" id="A0AA35Z4M5"/>
<evidence type="ECO:0000259" key="4">
    <source>
        <dbReference type="Pfam" id="PF04755"/>
    </source>
</evidence>
<protein>
    <recommendedName>
        <fullName evidence="4">Plastid lipid-associated protein/fibrillin conserved domain-containing protein</fullName>
    </recommendedName>
</protein>
<reference evidence="5" key="1">
    <citation type="submission" date="2023-04" db="EMBL/GenBank/DDBJ databases">
        <authorList>
            <person name="Vijverberg K."/>
            <person name="Xiong W."/>
            <person name="Schranz E."/>
        </authorList>
    </citation>
    <scope>NUCLEOTIDE SEQUENCE</scope>
</reference>
<dbReference type="Proteomes" id="UP001177003">
    <property type="component" value="Chromosome 5"/>
</dbReference>
<feature type="domain" description="Plastid lipid-associated protein/fibrillin conserved" evidence="4">
    <location>
        <begin position="35"/>
        <end position="82"/>
    </location>
</feature>
<name>A0AA35Z4M5_LACSI</name>
<keyword evidence="6" id="KW-1185">Reference proteome</keyword>
<comment type="subcellular location">
    <subcellularLocation>
        <location evidence="1">Plastid</location>
    </subcellularLocation>
</comment>
<evidence type="ECO:0000256" key="3">
    <source>
        <dbReference type="ARBA" id="ARBA00022946"/>
    </source>
</evidence>